<reference evidence="5 6" key="1">
    <citation type="submission" date="2014-11" db="EMBL/GenBank/DDBJ databases">
        <title>Symbiosis island explosion on the genome of extra-slow-growing strains of soybean bradyrhizobia with massive insertion sequences.</title>
        <authorList>
            <person name="Iida T."/>
            <person name="Minamisawa K."/>
        </authorList>
    </citation>
    <scope>NUCLEOTIDE SEQUENCE [LARGE SCALE GENOMIC DNA]</scope>
    <source>
        <strain evidence="5 6">NK6</strain>
    </source>
</reference>
<evidence type="ECO:0000313" key="6">
    <source>
        <dbReference type="Proteomes" id="UP000063308"/>
    </source>
</evidence>
<dbReference type="Proteomes" id="UP000063308">
    <property type="component" value="Chromosome"/>
</dbReference>
<proteinExistence type="predicted"/>
<dbReference type="OMA" id="GDYQDGW"/>
<evidence type="ECO:0000259" key="4">
    <source>
        <dbReference type="Pfam" id="PF08241"/>
    </source>
</evidence>
<keyword evidence="2" id="KW-0808">Transferase</keyword>
<dbReference type="AlphaFoldDB" id="A0A0E4BJ49"/>
<organism evidence="5 6">
    <name type="scientific">Bradyrhizobium diazoefficiens</name>
    <dbReference type="NCBI Taxonomy" id="1355477"/>
    <lineage>
        <taxon>Bacteria</taxon>
        <taxon>Pseudomonadati</taxon>
        <taxon>Pseudomonadota</taxon>
        <taxon>Alphaproteobacteria</taxon>
        <taxon>Hyphomicrobiales</taxon>
        <taxon>Nitrobacteraceae</taxon>
        <taxon>Bradyrhizobium</taxon>
    </lineage>
</organism>
<dbReference type="GO" id="GO:0032259">
    <property type="term" value="P:methylation"/>
    <property type="evidence" value="ECO:0007669"/>
    <property type="project" value="UniProtKB-KW"/>
</dbReference>
<sequence>MTDDVDDGWAASAAAWIIEQGEDGDYGRRFVLDAPMRARIEGRGFRNALDVGCGEGRFCRIMQRAGIRTTGIDPTEALLARARELDPRGDYRLGRAETMDIDACFDLVVSYLSLIDIPDLGTAIAKMVGALRPGGTLLIANLTSFNTAGQPDGWARDRKGEMRFAIDHYMDERPIWLSWRGIRLQNWHRPLGTYMTLLLDHGLQLRLFVEPEPTSGDPRRNDLHRRVPYFHMMEWQKPA</sequence>
<evidence type="ECO:0000256" key="1">
    <source>
        <dbReference type="ARBA" id="ARBA00022603"/>
    </source>
</evidence>
<dbReference type="GO" id="GO:0010420">
    <property type="term" value="F:polyprenyldihydroxybenzoate methyltransferase activity"/>
    <property type="evidence" value="ECO:0007669"/>
    <property type="project" value="TreeGrafter"/>
</dbReference>
<dbReference type="PANTHER" id="PTHR43464:SF19">
    <property type="entry name" value="UBIQUINONE BIOSYNTHESIS O-METHYLTRANSFERASE, MITOCHONDRIAL"/>
    <property type="match status" value="1"/>
</dbReference>
<dbReference type="CDD" id="cd02440">
    <property type="entry name" value="AdoMet_MTases"/>
    <property type="match status" value="1"/>
</dbReference>
<dbReference type="EMBL" id="AP014685">
    <property type="protein sequence ID" value="BAR53377.1"/>
    <property type="molecule type" value="Genomic_DNA"/>
</dbReference>
<dbReference type="RefSeq" id="WP_011088254.1">
    <property type="nucleotide sequence ID" value="NZ_AJQI01000384.1"/>
</dbReference>
<dbReference type="SUPFAM" id="SSF53335">
    <property type="entry name" value="S-adenosyl-L-methionine-dependent methyltransferases"/>
    <property type="match status" value="1"/>
</dbReference>
<dbReference type="Pfam" id="PF08241">
    <property type="entry name" value="Methyltransf_11"/>
    <property type="match status" value="1"/>
</dbReference>
<dbReference type="Gene3D" id="3.40.50.150">
    <property type="entry name" value="Vaccinia Virus protein VP39"/>
    <property type="match status" value="1"/>
</dbReference>
<keyword evidence="3" id="KW-0949">S-adenosyl-L-methionine</keyword>
<dbReference type="PANTHER" id="PTHR43464">
    <property type="entry name" value="METHYLTRANSFERASE"/>
    <property type="match status" value="1"/>
</dbReference>
<evidence type="ECO:0000256" key="3">
    <source>
        <dbReference type="ARBA" id="ARBA00022691"/>
    </source>
</evidence>
<evidence type="ECO:0000313" key="5">
    <source>
        <dbReference type="EMBL" id="BAR53377.1"/>
    </source>
</evidence>
<dbReference type="GeneID" id="46492507"/>
<evidence type="ECO:0000256" key="2">
    <source>
        <dbReference type="ARBA" id="ARBA00022679"/>
    </source>
</evidence>
<keyword evidence="1" id="KW-0489">Methyltransferase</keyword>
<accession>A0A0E4BJ49</accession>
<dbReference type="InterPro" id="IPR013216">
    <property type="entry name" value="Methyltransf_11"/>
</dbReference>
<gene>
    <name evidence="5" type="ORF">NK6_189</name>
</gene>
<dbReference type="InterPro" id="IPR029063">
    <property type="entry name" value="SAM-dependent_MTases_sf"/>
</dbReference>
<name>A0A0E4BJ49_9BRAD</name>
<protein>
    <recommendedName>
        <fullName evidence="4">Methyltransferase type 11 domain-containing protein</fullName>
    </recommendedName>
</protein>
<feature type="domain" description="Methyltransferase type 11" evidence="4">
    <location>
        <begin position="49"/>
        <end position="139"/>
    </location>
</feature>